<feature type="compositionally biased region" description="Polar residues" evidence="1">
    <location>
        <begin position="343"/>
        <end position="356"/>
    </location>
</feature>
<dbReference type="EMBL" id="FQNC01000013">
    <property type="protein sequence ID" value="SGY15410.1"/>
    <property type="molecule type" value="Genomic_DNA"/>
</dbReference>
<reference evidence="2 3" key="1">
    <citation type="submission" date="2016-11" db="EMBL/GenBank/DDBJ databases">
        <authorList>
            <person name="Jaros S."/>
            <person name="Januszkiewicz K."/>
            <person name="Wedrychowicz H."/>
        </authorList>
    </citation>
    <scope>NUCLEOTIDE SEQUENCE [LARGE SCALE GENOMIC DNA]</scope>
</reference>
<evidence type="ECO:0000313" key="2">
    <source>
        <dbReference type="EMBL" id="SGY15410.1"/>
    </source>
</evidence>
<sequence length="869" mass="95481">MYSQSPHRATSDRAGTIIGYIGYPAQAHPYLAYPLSPAERSDTGEGHHGLQLKTNKADSYAPAHTHSGQSLLPFSALRGVSCSLTQDHRLPTAERSTWTQPSSSSSHSVSSSAWASSQSSQYTFNSIHDPAQSYMSASVSPSGHITSELVAGFDQASTTERSPSQRYLGLGSLPVVDHGPTVQPLRSDKRLSFHYPLASTRLGSGTYSGAESATFSPPSSLASARRRNVAIGTDTSTFASSGSSPREEFLSPAVDDVSFIYPSPNIGSPTEELPNPSPSGSETQAPTVAEPKPAVAEDPVGKLADNLELLSFLKTHRVESPQVVLPFLLASSAQSVSISGASHASTLNDDPESQSPPAEWKEANTSKTQRVRDELWECAKCHKELGRLLLRNPMSQPPIPFLHTFLCSDCCPPEEEEDAAENPAAVSSSSDLAVSYESGFSGLLDKESNIPIPTRTTPRVQASGKRRRLTGSLSTCDVCMHFIATSSAQDEDSLRPTSAPLVERICKHCHAKYRRCTDCGGRPDKRLGVGRWRLKELFPDGTRRCIIPHRPLRSLTETTCDVWRVSELPSDEVPAYLTEIQKVMSLAMFATMAIPDTMECESPMCIDFRSAAVLASEAFRLLTPLITTDVEESLGIRRYITLRWHNPLLPRGERLAVPPDPQSQDPDVIALQKPPNLVREKYTLFAFNYIELELKTGSIAVALSAPRGMGHSYHAQTHSIQCAIRRAQHDLAKTNRERMAEGLDAYPEINELWLIIRSQNTTLTRVLHRDKCQRGMIPLDEYLVKHASLTDPKKFPPHRSILLPWEFLKRYRFYARRLSGKDDLTKIPGRRKTAGGNKARRGRLPIDADNGSNVTIPKGKDDESDDEDA</sequence>
<dbReference type="Proteomes" id="UP000249464">
    <property type="component" value="Unassembled WGS sequence"/>
</dbReference>
<feature type="compositionally biased region" description="Basic residues" evidence="1">
    <location>
        <begin position="828"/>
        <end position="843"/>
    </location>
</feature>
<protein>
    <submittedName>
        <fullName evidence="2">BQ5605_C013g07360 protein</fullName>
    </submittedName>
</protein>
<keyword evidence="3" id="KW-1185">Reference proteome</keyword>
<evidence type="ECO:0000256" key="1">
    <source>
        <dbReference type="SAM" id="MobiDB-lite"/>
    </source>
</evidence>
<accession>A0A2X0LV73</accession>
<feature type="region of interest" description="Disordered" evidence="1">
    <location>
        <begin position="341"/>
        <end position="367"/>
    </location>
</feature>
<feature type="region of interest" description="Disordered" evidence="1">
    <location>
        <begin position="261"/>
        <end position="294"/>
    </location>
</feature>
<organism evidence="2 3">
    <name type="scientific">Microbotryum silenes-dioicae</name>
    <dbReference type="NCBI Taxonomy" id="796604"/>
    <lineage>
        <taxon>Eukaryota</taxon>
        <taxon>Fungi</taxon>
        <taxon>Dikarya</taxon>
        <taxon>Basidiomycota</taxon>
        <taxon>Pucciniomycotina</taxon>
        <taxon>Microbotryomycetes</taxon>
        <taxon>Microbotryales</taxon>
        <taxon>Microbotryaceae</taxon>
        <taxon>Microbotryum</taxon>
    </lineage>
</organism>
<evidence type="ECO:0000313" key="3">
    <source>
        <dbReference type="Proteomes" id="UP000249464"/>
    </source>
</evidence>
<gene>
    <name evidence="2" type="primary">BQ5605_C013g07360</name>
    <name evidence="2" type="ORF">BQ5605_C013G07360</name>
</gene>
<proteinExistence type="predicted"/>
<name>A0A2X0LV73_9BASI</name>
<dbReference type="AlphaFoldDB" id="A0A2X0LV73"/>
<feature type="region of interest" description="Disordered" evidence="1">
    <location>
        <begin position="825"/>
        <end position="869"/>
    </location>
</feature>